<feature type="compositionally biased region" description="Polar residues" evidence="1">
    <location>
        <begin position="58"/>
        <end position="69"/>
    </location>
</feature>
<proteinExistence type="predicted"/>
<dbReference type="Proteomes" id="UP000275256">
    <property type="component" value="Unassembled WGS sequence"/>
</dbReference>
<evidence type="ECO:0000313" key="4">
    <source>
        <dbReference type="EMBL" id="RMB57051.1"/>
    </source>
</evidence>
<feature type="region of interest" description="Disordered" evidence="1">
    <location>
        <begin position="58"/>
        <end position="81"/>
    </location>
</feature>
<gene>
    <name evidence="4" type="ORF">EAX62_16255</name>
</gene>
<keyword evidence="2" id="KW-0472">Membrane</keyword>
<dbReference type="SUPFAM" id="SSF52833">
    <property type="entry name" value="Thioredoxin-like"/>
    <property type="match status" value="1"/>
</dbReference>
<feature type="compositionally biased region" description="Basic and acidic residues" evidence="1">
    <location>
        <begin position="8"/>
        <end position="23"/>
    </location>
</feature>
<organism evidence="4 5">
    <name type="scientific">Tessaracoccus antarcticus</name>
    <dbReference type="NCBI Taxonomy" id="2479848"/>
    <lineage>
        <taxon>Bacteria</taxon>
        <taxon>Bacillati</taxon>
        <taxon>Actinomycetota</taxon>
        <taxon>Actinomycetes</taxon>
        <taxon>Propionibacteriales</taxon>
        <taxon>Propionibacteriaceae</taxon>
        <taxon>Tessaracoccus</taxon>
    </lineage>
</organism>
<dbReference type="EMBL" id="REFW01000008">
    <property type="protein sequence ID" value="RMB57051.1"/>
    <property type="molecule type" value="Genomic_DNA"/>
</dbReference>
<dbReference type="OrthoDB" id="117402at2"/>
<evidence type="ECO:0000259" key="3">
    <source>
        <dbReference type="Pfam" id="PF13462"/>
    </source>
</evidence>
<dbReference type="InterPro" id="IPR012336">
    <property type="entry name" value="Thioredoxin-like_fold"/>
</dbReference>
<evidence type="ECO:0000256" key="1">
    <source>
        <dbReference type="SAM" id="MobiDB-lite"/>
    </source>
</evidence>
<feature type="domain" description="Thioredoxin-like fold" evidence="3">
    <location>
        <begin position="91"/>
        <end position="239"/>
    </location>
</feature>
<feature type="region of interest" description="Disordered" evidence="1">
    <location>
        <begin position="1"/>
        <end position="23"/>
    </location>
</feature>
<protein>
    <submittedName>
        <fullName evidence="4">Thioredoxin</fullName>
    </submittedName>
</protein>
<sequence>MANTSSMSRREVLRQQQEREEETAKRNRRILFAALTAVALVVVAIGAVVIVQALGDKQASSANQQTPPNATERGGFMINSQGAEPAGDIPHLIVYEDYQCPACASREAAFGAATLELIDKGDITVEIRTAFFLDNMLRNDSSERAAMAAAAADAVGKYREYHAVIYKNQPTQEGVGYTDQQLRVDFPTQAGITGEDLTKFQELYDSGAFRDFVKVGDTTFRDEGITGTPTYMVGSTKLEFATAQGDILIQPMAKDLLRAITEANK</sequence>
<comment type="caution">
    <text evidence="4">The sequence shown here is derived from an EMBL/GenBank/DDBJ whole genome shotgun (WGS) entry which is preliminary data.</text>
</comment>
<dbReference type="InterPro" id="IPR036249">
    <property type="entry name" value="Thioredoxin-like_sf"/>
</dbReference>
<dbReference type="Gene3D" id="3.40.30.10">
    <property type="entry name" value="Glutaredoxin"/>
    <property type="match status" value="1"/>
</dbReference>
<keyword evidence="2" id="KW-0812">Transmembrane</keyword>
<dbReference type="AlphaFoldDB" id="A0A3M0FWJ8"/>
<reference evidence="4 5" key="1">
    <citation type="submission" date="2018-10" db="EMBL/GenBank/DDBJ databases">
        <title>Tessaracoccus antarcticuss sp. nov., isolated from sediment.</title>
        <authorList>
            <person name="Zhou L.Y."/>
            <person name="Du Z.J."/>
        </authorList>
    </citation>
    <scope>NUCLEOTIDE SEQUENCE [LARGE SCALE GENOMIC DNA]</scope>
    <source>
        <strain evidence="4 5">JDX10</strain>
    </source>
</reference>
<dbReference type="Pfam" id="PF13462">
    <property type="entry name" value="Thioredoxin_4"/>
    <property type="match status" value="1"/>
</dbReference>
<feature type="transmembrane region" description="Helical" evidence="2">
    <location>
        <begin position="30"/>
        <end position="55"/>
    </location>
</feature>
<evidence type="ECO:0000313" key="5">
    <source>
        <dbReference type="Proteomes" id="UP000275256"/>
    </source>
</evidence>
<keyword evidence="2" id="KW-1133">Transmembrane helix</keyword>
<accession>A0A3M0FWJ8</accession>
<name>A0A3M0FWJ8_9ACTN</name>
<dbReference type="RefSeq" id="WP_121902793.1">
    <property type="nucleotide sequence ID" value="NZ_REFW01000008.1"/>
</dbReference>
<dbReference type="CDD" id="cd02972">
    <property type="entry name" value="DsbA_family"/>
    <property type="match status" value="1"/>
</dbReference>
<evidence type="ECO:0000256" key="2">
    <source>
        <dbReference type="SAM" id="Phobius"/>
    </source>
</evidence>
<keyword evidence="5" id="KW-1185">Reference proteome</keyword>